<protein>
    <submittedName>
        <fullName evidence="8">YicC family protein</fullName>
    </submittedName>
</protein>
<evidence type="ECO:0000256" key="1">
    <source>
        <dbReference type="ARBA" id="ARBA00001968"/>
    </source>
</evidence>
<evidence type="ECO:0000313" key="8">
    <source>
        <dbReference type="EMBL" id="MTW17328.1"/>
    </source>
</evidence>
<dbReference type="InterPro" id="IPR013551">
    <property type="entry name" value="YicC-like_C"/>
</dbReference>
<evidence type="ECO:0000256" key="5">
    <source>
        <dbReference type="ARBA" id="ARBA00035648"/>
    </source>
</evidence>
<comment type="caution">
    <text evidence="8">The sequence shown here is derived from an EMBL/GenBank/DDBJ whole genome shotgun (WGS) entry which is preliminary data.</text>
</comment>
<feature type="domain" description="Endoribonuclease YicC-like C-terminal" evidence="7">
    <location>
        <begin position="182"/>
        <end position="295"/>
    </location>
</feature>
<keyword evidence="4" id="KW-0378">Hydrolase</keyword>
<dbReference type="Proteomes" id="UP000438991">
    <property type="component" value="Unassembled WGS sequence"/>
</dbReference>
<dbReference type="GO" id="GO:0004521">
    <property type="term" value="F:RNA endonuclease activity"/>
    <property type="evidence" value="ECO:0007669"/>
    <property type="project" value="InterPro"/>
</dbReference>
<dbReference type="NCBIfam" id="TIGR00255">
    <property type="entry name" value="YicC/YloC family endoribonuclease"/>
    <property type="match status" value="1"/>
</dbReference>
<keyword evidence="3" id="KW-0255">Endonuclease</keyword>
<name>A0A9X5ATU9_9BRAD</name>
<comment type="cofactor">
    <cofactor evidence="1">
        <name>a divalent metal cation</name>
        <dbReference type="ChEBI" id="CHEBI:60240"/>
    </cofactor>
</comment>
<evidence type="ECO:0000259" key="6">
    <source>
        <dbReference type="Pfam" id="PF03755"/>
    </source>
</evidence>
<gene>
    <name evidence="8" type="ORF">GJ689_14060</name>
</gene>
<evidence type="ECO:0000313" key="9">
    <source>
        <dbReference type="Proteomes" id="UP000438991"/>
    </source>
</evidence>
<dbReference type="EMBL" id="WNKV01000010">
    <property type="protein sequence ID" value="MTW17328.1"/>
    <property type="molecule type" value="Genomic_DNA"/>
</dbReference>
<accession>A0A9X5ATU9</accession>
<dbReference type="PANTHER" id="PTHR30636">
    <property type="entry name" value="UPF0701 PROTEIN YICC"/>
    <property type="match status" value="1"/>
</dbReference>
<dbReference type="Pfam" id="PF03755">
    <property type="entry name" value="YicC-like_N"/>
    <property type="match status" value="1"/>
</dbReference>
<evidence type="ECO:0000256" key="2">
    <source>
        <dbReference type="ARBA" id="ARBA00022722"/>
    </source>
</evidence>
<dbReference type="Pfam" id="PF08340">
    <property type="entry name" value="YicC-like_C"/>
    <property type="match status" value="1"/>
</dbReference>
<reference evidence="8 9" key="1">
    <citation type="submission" date="2019-11" db="EMBL/GenBank/DDBJ databases">
        <title>Whole-genome sequence of Rhodoplanes serenus DSM 18633, type strain.</title>
        <authorList>
            <person name="Kyndt J.A."/>
            <person name="Meyer T.E."/>
        </authorList>
    </citation>
    <scope>NUCLEOTIDE SEQUENCE [LARGE SCALE GENOMIC DNA]</scope>
    <source>
        <strain evidence="8 9">DSM 18633</strain>
    </source>
</reference>
<comment type="similarity">
    <text evidence="5">Belongs to the YicC/YloC family.</text>
</comment>
<keyword evidence="2" id="KW-0540">Nuclease</keyword>
<feature type="domain" description="Endoribonuclease YicC-like N-terminal" evidence="6">
    <location>
        <begin position="4"/>
        <end position="157"/>
    </location>
</feature>
<sequence>MALSSMTGFARSHGTSGPYSFVWEIKSVNAKGLDVRLRLPPGWDAVEAPARARAAEVLARGTVYANLTVDRPGAQPVVRVNDAVLSAVLDTLASLAGRVAAEPPRLDGILAVKGVVEVAEADESEAERTAAEAALVAGFAAALDGLAGMRRHEGAALGRLLGQRLDEIAALVGRAEAAPGRKAEAIRQRLAEQIATLLEASERFDPDRLHQEAILIASKADVREELDRLTAHVAQAKSLIAKGGPVGRRLDFLSQELNREANTVCSKSNDLELTNIGLELKSVVEQFREQVQNLE</sequence>
<dbReference type="PANTHER" id="PTHR30636:SF3">
    <property type="entry name" value="UPF0701 PROTEIN YICC"/>
    <property type="match status" value="1"/>
</dbReference>
<evidence type="ECO:0000259" key="7">
    <source>
        <dbReference type="Pfam" id="PF08340"/>
    </source>
</evidence>
<dbReference type="RefSeq" id="WP_155480070.1">
    <property type="nucleotide sequence ID" value="NZ_WNKV01000010.1"/>
</dbReference>
<dbReference type="AlphaFoldDB" id="A0A9X5ATU9"/>
<evidence type="ECO:0000256" key="3">
    <source>
        <dbReference type="ARBA" id="ARBA00022759"/>
    </source>
</evidence>
<dbReference type="InterPro" id="IPR005229">
    <property type="entry name" value="YicC/YloC-like"/>
</dbReference>
<dbReference type="GO" id="GO:0016787">
    <property type="term" value="F:hydrolase activity"/>
    <property type="evidence" value="ECO:0007669"/>
    <property type="project" value="UniProtKB-KW"/>
</dbReference>
<organism evidence="8 9">
    <name type="scientific">Rhodoplanes serenus</name>
    <dbReference type="NCBI Taxonomy" id="200615"/>
    <lineage>
        <taxon>Bacteria</taxon>
        <taxon>Pseudomonadati</taxon>
        <taxon>Pseudomonadota</taxon>
        <taxon>Alphaproteobacteria</taxon>
        <taxon>Hyphomicrobiales</taxon>
        <taxon>Nitrobacteraceae</taxon>
        <taxon>Rhodoplanes</taxon>
    </lineage>
</organism>
<evidence type="ECO:0000256" key="4">
    <source>
        <dbReference type="ARBA" id="ARBA00022801"/>
    </source>
</evidence>
<dbReference type="InterPro" id="IPR013527">
    <property type="entry name" value="YicC-like_N"/>
</dbReference>
<proteinExistence type="inferred from homology"/>